<feature type="domain" description="Type I restriction enzyme HindI endonuclease subunit-like C-terminal" evidence="1">
    <location>
        <begin position="3"/>
        <end position="82"/>
    </location>
</feature>
<dbReference type="InterPro" id="IPR021810">
    <property type="entry name" value="T1RH-like_C"/>
</dbReference>
<evidence type="ECO:0000313" key="3">
    <source>
        <dbReference type="Proteomes" id="UP001235723"/>
    </source>
</evidence>
<proteinExistence type="predicted"/>
<name>A0ABU1C2V9_9ESCH</name>
<gene>
    <name evidence="2" type="ORF">KJE03_16005</name>
</gene>
<dbReference type="Proteomes" id="UP001235723">
    <property type="component" value="Unassembled WGS sequence"/>
</dbReference>
<comment type="caution">
    <text evidence="2">The sequence shown here is derived from an EMBL/GenBank/DDBJ whole genome shotgun (WGS) entry which is preliminary data.</text>
</comment>
<organism evidence="2 3">
    <name type="scientific">Escherichia marmotae</name>
    <dbReference type="NCBI Taxonomy" id="1499973"/>
    <lineage>
        <taxon>Bacteria</taxon>
        <taxon>Pseudomonadati</taxon>
        <taxon>Pseudomonadota</taxon>
        <taxon>Gammaproteobacteria</taxon>
        <taxon>Enterobacterales</taxon>
        <taxon>Enterobacteriaceae</taxon>
        <taxon>Escherichia</taxon>
    </lineage>
</organism>
<evidence type="ECO:0000313" key="2">
    <source>
        <dbReference type="EMBL" id="MDQ9294958.1"/>
    </source>
</evidence>
<dbReference type="Pfam" id="PF11867">
    <property type="entry name" value="T1RH-like_C"/>
    <property type="match status" value="1"/>
</dbReference>
<dbReference type="RefSeq" id="WP_077875108.1">
    <property type="nucleotide sequence ID" value="NZ_JAHCRM010000036.1"/>
</dbReference>
<protein>
    <submittedName>
        <fullName evidence="2">DUF3387 domain-containing protein</fullName>
    </submittedName>
</protein>
<keyword evidence="3" id="KW-1185">Reference proteome</keyword>
<dbReference type="EMBL" id="JAHCRT010000013">
    <property type="protein sequence ID" value="MDQ9294958.1"/>
    <property type="molecule type" value="Genomic_DNA"/>
</dbReference>
<evidence type="ECO:0000259" key="1">
    <source>
        <dbReference type="Pfam" id="PF11867"/>
    </source>
</evidence>
<reference evidence="2 3" key="1">
    <citation type="submission" date="2021-05" db="EMBL/GenBank/DDBJ databases">
        <title>Genome sequence of E. marmotae isolates.</title>
        <authorList>
            <person name="Binsker U."/>
            <person name="Hammerl J.A."/>
        </authorList>
    </citation>
    <scope>NUCLEOTIDE SEQUENCE [LARGE SCALE GENOMIC DNA]</scope>
    <source>
        <strain evidence="2 3">21-MO00586</strain>
    </source>
</reference>
<accession>A0ABU1C2V9</accession>
<sequence>MAKELLEKLIRSPFQYKNVVQEKKYSECLQAVLIKYNNRAMETAQMTEASEGFQPVMVRDDAPALNTDKITFYEALQKTKASFGRRGKVTAEVSLKLSLTTNQSAFKVELMDLTRYLWMCFVYG</sequence>